<name>X1HPV4_9ZZZZ</name>
<evidence type="ECO:0000313" key="1">
    <source>
        <dbReference type="EMBL" id="GAH71492.1"/>
    </source>
</evidence>
<organism evidence="1">
    <name type="scientific">marine sediment metagenome</name>
    <dbReference type="NCBI Taxonomy" id="412755"/>
    <lineage>
        <taxon>unclassified sequences</taxon>
        <taxon>metagenomes</taxon>
        <taxon>ecological metagenomes</taxon>
    </lineage>
</organism>
<dbReference type="EMBL" id="BARU01032474">
    <property type="protein sequence ID" value="GAH71492.1"/>
    <property type="molecule type" value="Genomic_DNA"/>
</dbReference>
<gene>
    <name evidence="1" type="ORF">S03H2_51208</name>
</gene>
<comment type="caution">
    <text evidence="1">The sequence shown here is derived from an EMBL/GenBank/DDBJ whole genome shotgun (WGS) entry which is preliminary data.</text>
</comment>
<protein>
    <submittedName>
        <fullName evidence="1">Uncharacterized protein</fullName>
    </submittedName>
</protein>
<accession>X1HPV4</accession>
<dbReference type="AlphaFoldDB" id="X1HPV4"/>
<sequence length="31" mass="3206">MDSVKSEAFALKTTYAAAGSDMLLADKDAIA</sequence>
<feature type="non-terminal residue" evidence="1">
    <location>
        <position position="31"/>
    </location>
</feature>
<proteinExistence type="predicted"/>
<reference evidence="1" key="1">
    <citation type="journal article" date="2014" name="Front. Microbiol.">
        <title>High frequency of phylogenetically diverse reductive dehalogenase-homologous genes in deep subseafloor sedimentary metagenomes.</title>
        <authorList>
            <person name="Kawai M."/>
            <person name="Futagami T."/>
            <person name="Toyoda A."/>
            <person name="Takaki Y."/>
            <person name="Nishi S."/>
            <person name="Hori S."/>
            <person name="Arai W."/>
            <person name="Tsubouchi T."/>
            <person name="Morono Y."/>
            <person name="Uchiyama I."/>
            <person name="Ito T."/>
            <person name="Fujiyama A."/>
            <person name="Inagaki F."/>
            <person name="Takami H."/>
        </authorList>
    </citation>
    <scope>NUCLEOTIDE SEQUENCE</scope>
    <source>
        <strain evidence="1">Expedition CK06-06</strain>
    </source>
</reference>